<dbReference type="Gene3D" id="3.40.33.10">
    <property type="entry name" value="CAP"/>
    <property type="match status" value="1"/>
</dbReference>
<sequence length="173" mass="19622">MNLVCAQLLFAATLWTLPCTTAAETASSAAEVLHLMSEVSLEAGLRNSSAARAILDYHNRVRSQVFPPAANMEYMHLFTSLSFVRCRMRDWAAQCKWDHGPSHDLRHIEQNLSIISGRHRSIIDLVRSWYDERHYFSYPNRCSGSVCTHYTQVVTIFLKCLLNSCHTGDMTAV</sequence>
<evidence type="ECO:0000313" key="4">
    <source>
        <dbReference type="Proteomes" id="UP000472262"/>
    </source>
</evidence>
<dbReference type="Proteomes" id="UP000472262">
    <property type="component" value="Unassembled WGS sequence"/>
</dbReference>
<dbReference type="Ensembl" id="ENSSGRT00000038974.1">
    <property type="protein sequence ID" value="ENSSGRP00000036317.1"/>
    <property type="gene ID" value="ENSSGRG00000020080.1"/>
</dbReference>
<dbReference type="SUPFAM" id="SSF55797">
    <property type="entry name" value="PR-1-like"/>
    <property type="match status" value="1"/>
</dbReference>
<reference evidence="3" key="1">
    <citation type="submission" date="2025-08" db="UniProtKB">
        <authorList>
            <consortium name="Ensembl"/>
        </authorList>
    </citation>
    <scope>IDENTIFICATION</scope>
</reference>
<reference evidence="3" key="2">
    <citation type="submission" date="2025-09" db="UniProtKB">
        <authorList>
            <consortium name="Ensembl"/>
        </authorList>
    </citation>
    <scope>IDENTIFICATION</scope>
</reference>
<evidence type="ECO:0000259" key="2">
    <source>
        <dbReference type="SMART" id="SM00198"/>
    </source>
</evidence>
<feature type="chain" id="PRO_5025337885" evidence="1">
    <location>
        <begin position="23"/>
        <end position="173"/>
    </location>
</feature>
<dbReference type="SMART" id="SM00198">
    <property type="entry name" value="SCP"/>
    <property type="match status" value="1"/>
</dbReference>
<name>A0A672MLG7_SINGR</name>
<keyword evidence="4" id="KW-1185">Reference proteome</keyword>
<organism evidence="3 4">
    <name type="scientific">Sinocyclocheilus grahami</name>
    <name type="common">Dianchi golden-line fish</name>
    <name type="synonym">Barbus grahami</name>
    <dbReference type="NCBI Taxonomy" id="75366"/>
    <lineage>
        <taxon>Eukaryota</taxon>
        <taxon>Metazoa</taxon>
        <taxon>Chordata</taxon>
        <taxon>Craniata</taxon>
        <taxon>Vertebrata</taxon>
        <taxon>Euteleostomi</taxon>
        <taxon>Actinopterygii</taxon>
        <taxon>Neopterygii</taxon>
        <taxon>Teleostei</taxon>
        <taxon>Ostariophysi</taxon>
        <taxon>Cypriniformes</taxon>
        <taxon>Cyprinidae</taxon>
        <taxon>Cyprininae</taxon>
        <taxon>Sinocyclocheilus</taxon>
    </lineage>
</organism>
<dbReference type="AlphaFoldDB" id="A0A672MLG7"/>
<feature type="domain" description="SCP" evidence="2">
    <location>
        <begin position="49"/>
        <end position="172"/>
    </location>
</feature>
<accession>A0A672MLG7</accession>
<evidence type="ECO:0000256" key="1">
    <source>
        <dbReference type="SAM" id="SignalP"/>
    </source>
</evidence>
<evidence type="ECO:0000313" key="3">
    <source>
        <dbReference type="Ensembl" id="ENSSGRP00000036317.1"/>
    </source>
</evidence>
<keyword evidence="1" id="KW-0732">Signal</keyword>
<feature type="signal peptide" evidence="1">
    <location>
        <begin position="1"/>
        <end position="22"/>
    </location>
</feature>
<proteinExistence type="predicted"/>
<dbReference type="InterPro" id="IPR035940">
    <property type="entry name" value="CAP_sf"/>
</dbReference>
<protein>
    <submittedName>
        <fullName evidence="3">R3H domain containing-like</fullName>
    </submittedName>
</protein>
<dbReference type="InParanoid" id="A0A672MLG7"/>
<dbReference type="InterPro" id="IPR014044">
    <property type="entry name" value="CAP_dom"/>
</dbReference>